<protein>
    <submittedName>
        <fullName evidence="7">Fatty acid hydroxylase superfamily</fullName>
    </submittedName>
</protein>
<dbReference type="Proteomes" id="UP001153069">
    <property type="component" value="Unassembled WGS sequence"/>
</dbReference>
<keyword evidence="4 5" id="KW-0472">Membrane</keyword>
<accession>A0A9N8DE33</accession>
<evidence type="ECO:0000256" key="1">
    <source>
        <dbReference type="ARBA" id="ARBA00004370"/>
    </source>
</evidence>
<gene>
    <name evidence="7" type="ORF">SEMRO_112_G055680.1</name>
</gene>
<dbReference type="Pfam" id="PF04116">
    <property type="entry name" value="FA_hydroxylase"/>
    <property type="match status" value="1"/>
</dbReference>
<evidence type="ECO:0000256" key="2">
    <source>
        <dbReference type="ARBA" id="ARBA00022692"/>
    </source>
</evidence>
<dbReference type="InterPro" id="IPR006694">
    <property type="entry name" value="Fatty_acid_hydroxylase"/>
</dbReference>
<dbReference type="GO" id="GO:0016491">
    <property type="term" value="F:oxidoreductase activity"/>
    <property type="evidence" value="ECO:0007669"/>
    <property type="project" value="InterPro"/>
</dbReference>
<feature type="domain" description="Fatty acid hydroxylase" evidence="6">
    <location>
        <begin position="149"/>
        <end position="286"/>
    </location>
</feature>
<name>A0A9N8DE33_9STRA</name>
<proteinExistence type="predicted"/>
<dbReference type="InterPro" id="IPR050307">
    <property type="entry name" value="Sterol_Desaturase_Related"/>
</dbReference>
<dbReference type="EMBL" id="CAICTM010000111">
    <property type="protein sequence ID" value="CAB9501572.1"/>
    <property type="molecule type" value="Genomic_DNA"/>
</dbReference>
<feature type="transmembrane region" description="Helical" evidence="5">
    <location>
        <begin position="54"/>
        <end position="75"/>
    </location>
</feature>
<dbReference type="PANTHER" id="PTHR11863">
    <property type="entry name" value="STEROL DESATURASE"/>
    <property type="match status" value="1"/>
</dbReference>
<feature type="transmembrane region" description="Helical" evidence="5">
    <location>
        <begin position="195"/>
        <end position="216"/>
    </location>
</feature>
<reference evidence="7" key="1">
    <citation type="submission" date="2020-06" db="EMBL/GenBank/DDBJ databases">
        <authorList>
            <consortium name="Plant Systems Biology data submission"/>
        </authorList>
    </citation>
    <scope>NUCLEOTIDE SEQUENCE</scope>
    <source>
        <strain evidence="7">D6</strain>
    </source>
</reference>
<evidence type="ECO:0000313" key="8">
    <source>
        <dbReference type="Proteomes" id="UP001153069"/>
    </source>
</evidence>
<dbReference type="GO" id="GO:0008610">
    <property type="term" value="P:lipid biosynthetic process"/>
    <property type="evidence" value="ECO:0007669"/>
    <property type="project" value="InterPro"/>
</dbReference>
<dbReference type="GO" id="GO:0016020">
    <property type="term" value="C:membrane"/>
    <property type="evidence" value="ECO:0007669"/>
    <property type="project" value="UniProtKB-SubCell"/>
</dbReference>
<organism evidence="7 8">
    <name type="scientific">Seminavis robusta</name>
    <dbReference type="NCBI Taxonomy" id="568900"/>
    <lineage>
        <taxon>Eukaryota</taxon>
        <taxon>Sar</taxon>
        <taxon>Stramenopiles</taxon>
        <taxon>Ochrophyta</taxon>
        <taxon>Bacillariophyta</taxon>
        <taxon>Bacillariophyceae</taxon>
        <taxon>Bacillariophycidae</taxon>
        <taxon>Naviculales</taxon>
        <taxon>Naviculaceae</taxon>
        <taxon>Seminavis</taxon>
    </lineage>
</organism>
<keyword evidence="8" id="KW-1185">Reference proteome</keyword>
<dbReference type="OrthoDB" id="6354873at2759"/>
<feature type="transmembrane region" description="Helical" evidence="5">
    <location>
        <begin position="27"/>
        <end position="47"/>
    </location>
</feature>
<dbReference type="AlphaFoldDB" id="A0A9N8DE33"/>
<comment type="caution">
    <text evidence="7">The sequence shown here is derived from an EMBL/GenBank/DDBJ whole genome shotgun (WGS) entry which is preliminary data.</text>
</comment>
<keyword evidence="2 5" id="KW-0812">Transmembrane</keyword>
<sequence length="295" mass="33857">MLRHNDLRHGHDGKHKMTVSSISPKTFALYMLNNGFLSGIAYLALLLGNQYGYMGILIGWTFRSLFLCWWLTHGAPALGIVHRMYPVSSSDEEPLLPQILIMIRGGALESLLIYMVCHWEGIRAGSQDEAASFLLQFATFIPKSFIWELIFDFGHYWTHRACHANMTLYKYVHWDHHQHEKPGALSSFRVSIPELLFSILLPAAVAFCLCFQRFTLFQLHLIFTFKTAVEIGGHSAIEGDDLFSFPQAGPLLREICLGPGDHDLHHRQRQFNFSKRFRLWDMIFGTFKEPKSKAV</sequence>
<evidence type="ECO:0000256" key="5">
    <source>
        <dbReference type="SAM" id="Phobius"/>
    </source>
</evidence>
<comment type="subcellular location">
    <subcellularLocation>
        <location evidence="1">Membrane</location>
    </subcellularLocation>
</comment>
<evidence type="ECO:0000313" key="7">
    <source>
        <dbReference type="EMBL" id="CAB9501572.1"/>
    </source>
</evidence>
<evidence type="ECO:0000259" key="6">
    <source>
        <dbReference type="Pfam" id="PF04116"/>
    </source>
</evidence>
<evidence type="ECO:0000256" key="4">
    <source>
        <dbReference type="ARBA" id="ARBA00023136"/>
    </source>
</evidence>
<keyword evidence="3 5" id="KW-1133">Transmembrane helix</keyword>
<dbReference type="GO" id="GO:0005506">
    <property type="term" value="F:iron ion binding"/>
    <property type="evidence" value="ECO:0007669"/>
    <property type="project" value="InterPro"/>
</dbReference>
<evidence type="ECO:0000256" key="3">
    <source>
        <dbReference type="ARBA" id="ARBA00022989"/>
    </source>
</evidence>